<dbReference type="Proteomes" id="UP000557193">
    <property type="component" value="Unassembled WGS sequence"/>
</dbReference>
<dbReference type="RefSeq" id="WP_184679859.1">
    <property type="nucleotide sequence ID" value="NZ_JACHLL010000001.1"/>
</dbReference>
<evidence type="ECO:0008006" key="3">
    <source>
        <dbReference type="Google" id="ProtNLM"/>
    </source>
</evidence>
<proteinExistence type="predicted"/>
<evidence type="ECO:0000313" key="2">
    <source>
        <dbReference type="Proteomes" id="UP000557193"/>
    </source>
</evidence>
<evidence type="ECO:0000313" key="1">
    <source>
        <dbReference type="EMBL" id="MBB6340060.1"/>
    </source>
</evidence>
<organism evidence="1 2">
    <name type="scientific">Pseudomonas fluvialis</name>
    <dbReference type="NCBI Taxonomy" id="1793966"/>
    <lineage>
        <taxon>Bacteria</taxon>
        <taxon>Pseudomonadati</taxon>
        <taxon>Pseudomonadota</taxon>
        <taxon>Gammaproteobacteria</taxon>
        <taxon>Pseudomonadales</taxon>
        <taxon>Pseudomonadaceae</taxon>
        <taxon>Pseudomonas</taxon>
    </lineage>
</organism>
<comment type="caution">
    <text evidence="1">The sequence shown here is derived from an EMBL/GenBank/DDBJ whole genome shotgun (WGS) entry which is preliminary data.</text>
</comment>
<dbReference type="AlphaFoldDB" id="A0A7X0BNX6"/>
<dbReference type="EMBL" id="JACHLL010000001">
    <property type="protein sequence ID" value="MBB6340060.1"/>
    <property type="molecule type" value="Genomic_DNA"/>
</dbReference>
<name>A0A7X0BNX6_9PSED</name>
<reference evidence="1 2" key="1">
    <citation type="submission" date="2020-08" db="EMBL/GenBank/DDBJ databases">
        <title>Functional genomics of gut bacteria from endangered species of beetles.</title>
        <authorList>
            <person name="Carlos-Shanley C."/>
        </authorList>
    </citation>
    <scope>NUCLEOTIDE SEQUENCE [LARGE SCALE GENOMIC DNA]</scope>
    <source>
        <strain evidence="1 2">S00202</strain>
    </source>
</reference>
<gene>
    <name evidence="1" type="ORF">HNP49_000210</name>
</gene>
<protein>
    <recommendedName>
        <fullName evidence="3">FAD/FMN-containing dehydrogenase</fullName>
    </recommendedName>
</protein>
<accession>A0A7X0BNX6</accession>
<keyword evidence="2" id="KW-1185">Reference proteome</keyword>
<sequence>MRSVLAVFMLLFCASVMALEKGERLLPWTLLDQFDKAYTLDQQARILLVARNMTGAKLLKAALEEKPKGYLEARQAVFVADVSRMPAVISTLFAVPAMRDYNYRVLLDSQSRVASRYPAAEDQVLWLDLEHGVLRDSRTFTDAQALRQALDQAQQ</sequence>